<sequence length="81" mass="9129">MPAPLNFGPAEQTREQRQEIADRALAITLAEEQHAKDELLTLYHRYIEGEVDLYTISVRVGVQTRQRLQQLVDAGPDLGGQ</sequence>
<name>A0A1W1W4T7_9BACT</name>
<dbReference type="EMBL" id="FWWW01000109">
    <property type="protein sequence ID" value="SMC00606.1"/>
    <property type="molecule type" value="Genomic_DNA"/>
</dbReference>
<accession>A0A1W1W4T7</accession>
<dbReference type="OrthoDB" id="886546at2"/>
<dbReference type="Proteomes" id="UP000192266">
    <property type="component" value="Unassembled WGS sequence"/>
</dbReference>
<evidence type="ECO:0000313" key="1">
    <source>
        <dbReference type="EMBL" id="SMC00606.1"/>
    </source>
</evidence>
<dbReference type="AlphaFoldDB" id="A0A1W1W4T7"/>
<proteinExistence type="predicted"/>
<organism evidence="1 2">
    <name type="scientific">Hymenobacter roseosalivarius DSM 11622</name>
    <dbReference type="NCBI Taxonomy" id="645990"/>
    <lineage>
        <taxon>Bacteria</taxon>
        <taxon>Pseudomonadati</taxon>
        <taxon>Bacteroidota</taxon>
        <taxon>Cytophagia</taxon>
        <taxon>Cytophagales</taxon>
        <taxon>Hymenobacteraceae</taxon>
        <taxon>Hymenobacter</taxon>
    </lineage>
</organism>
<evidence type="ECO:0000313" key="2">
    <source>
        <dbReference type="Proteomes" id="UP000192266"/>
    </source>
</evidence>
<keyword evidence="2" id="KW-1185">Reference proteome</keyword>
<reference evidence="1 2" key="1">
    <citation type="submission" date="2017-04" db="EMBL/GenBank/DDBJ databases">
        <authorList>
            <person name="Afonso C.L."/>
            <person name="Miller P.J."/>
            <person name="Scott M.A."/>
            <person name="Spackman E."/>
            <person name="Goraichik I."/>
            <person name="Dimitrov K.M."/>
            <person name="Suarez D.L."/>
            <person name="Swayne D.E."/>
        </authorList>
    </citation>
    <scope>NUCLEOTIDE SEQUENCE [LARGE SCALE GENOMIC DNA]</scope>
    <source>
        <strain evidence="1 2">DSM 11622</strain>
    </source>
</reference>
<gene>
    <name evidence="1" type="ORF">SAMN00120144_4349</name>
</gene>
<protein>
    <submittedName>
        <fullName evidence="1">Uncharacterized protein</fullName>
    </submittedName>
</protein>
<dbReference type="RefSeq" id="WP_084447981.1">
    <property type="nucleotide sequence ID" value="NZ_FWWW01000109.1"/>
</dbReference>